<accession>A0A9Q3V3W0</accession>
<protein>
    <submittedName>
        <fullName evidence="1">GLPGLI family protein</fullName>
    </submittedName>
</protein>
<keyword evidence="2" id="KW-1185">Reference proteome</keyword>
<dbReference type="RefSeq" id="WP_034751503.1">
    <property type="nucleotide sequence ID" value="NZ_JAJNAY010000003.1"/>
</dbReference>
<reference evidence="1" key="1">
    <citation type="submission" date="2021-11" db="EMBL/GenBank/DDBJ databases">
        <title>Description of novel Chryseobacterium species.</title>
        <authorList>
            <person name="Saticioglu I.B."/>
            <person name="Ay H."/>
            <person name="Altun S."/>
            <person name="Duman M."/>
        </authorList>
    </citation>
    <scope>NUCLEOTIDE SEQUENCE</scope>
    <source>
        <strain evidence="1">C-17</strain>
    </source>
</reference>
<dbReference type="AlphaFoldDB" id="A0A9Q3V3W0"/>
<sequence>MTAYIKFIMILFCVFFKAQNNFIVYNKIIDDAGGNEKIYEKNILVFQDKWSIFFSYRGSLEEVNDFLTNSEKIRSSQIIKNSLDEKKFYIKDNSFTKEILFTLDNYQKIDWNIIQKDTEIILGYKCHKALGKFRGRDFIAYFTTDLPVDLGPLKFRGLPGVILKVSDKDNLFTYEAAKIVLNFPQKIDINSKLLFSFPEEKSKYIDYKEYINIENNYLKDIKSKVEANRPAGTIVVSSSKERDFKIEKSFEWEESKKP</sequence>
<name>A0A9Q3V3W0_9FLAO</name>
<dbReference type="InterPro" id="IPR005901">
    <property type="entry name" value="GLPGLI"/>
</dbReference>
<evidence type="ECO:0000313" key="2">
    <source>
        <dbReference type="Proteomes" id="UP001108025"/>
    </source>
</evidence>
<proteinExistence type="predicted"/>
<dbReference type="EMBL" id="JAJNAY010000003">
    <property type="protein sequence ID" value="MCD1119148.1"/>
    <property type="molecule type" value="Genomic_DNA"/>
</dbReference>
<evidence type="ECO:0000313" key="1">
    <source>
        <dbReference type="EMBL" id="MCD1119148.1"/>
    </source>
</evidence>
<organism evidence="1 2">
    <name type="scientific">Chryseobacterium turcicum</name>
    <dbReference type="NCBI Taxonomy" id="2898076"/>
    <lineage>
        <taxon>Bacteria</taxon>
        <taxon>Pseudomonadati</taxon>
        <taxon>Bacteroidota</taxon>
        <taxon>Flavobacteriia</taxon>
        <taxon>Flavobacteriales</taxon>
        <taxon>Weeksellaceae</taxon>
        <taxon>Chryseobacterium group</taxon>
        <taxon>Chryseobacterium</taxon>
    </lineage>
</organism>
<comment type="caution">
    <text evidence="1">The sequence shown here is derived from an EMBL/GenBank/DDBJ whole genome shotgun (WGS) entry which is preliminary data.</text>
</comment>
<dbReference type="Proteomes" id="UP001108025">
    <property type="component" value="Unassembled WGS sequence"/>
</dbReference>
<dbReference type="NCBIfam" id="TIGR01200">
    <property type="entry name" value="GLPGLI"/>
    <property type="match status" value="1"/>
</dbReference>
<gene>
    <name evidence="1" type="ORF">LO744_20095</name>
</gene>